<evidence type="ECO:0000256" key="2">
    <source>
        <dbReference type="ARBA" id="ARBA00022679"/>
    </source>
</evidence>
<protein>
    <recommendedName>
        <fullName evidence="9">Protein kinase domain-containing protein</fullName>
    </recommendedName>
</protein>
<reference evidence="10 11" key="1">
    <citation type="journal article" date="2024" name="Nat. Commun.">
        <title>Phylogenomics reveals the evolutionary origins of lichenization in chlorophyte algae.</title>
        <authorList>
            <person name="Puginier C."/>
            <person name="Libourel C."/>
            <person name="Otte J."/>
            <person name="Skaloud P."/>
            <person name="Haon M."/>
            <person name="Grisel S."/>
            <person name="Petersen M."/>
            <person name="Berrin J.G."/>
            <person name="Delaux P.M."/>
            <person name="Dal Grande F."/>
            <person name="Keller J."/>
        </authorList>
    </citation>
    <scope>NUCLEOTIDE SEQUENCE [LARGE SCALE GENOMIC DNA]</scope>
    <source>
        <strain evidence="10 11">SAG 2523</strain>
    </source>
</reference>
<comment type="caution">
    <text evidence="10">The sequence shown here is derived from an EMBL/GenBank/DDBJ whole genome shotgun (WGS) entry which is preliminary data.</text>
</comment>
<dbReference type="InterPro" id="IPR001245">
    <property type="entry name" value="Ser-Thr/Tyr_kinase_cat_dom"/>
</dbReference>
<evidence type="ECO:0000256" key="8">
    <source>
        <dbReference type="SAM" id="MobiDB-lite"/>
    </source>
</evidence>
<dbReference type="SMART" id="SM00220">
    <property type="entry name" value="S_TKc"/>
    <property type="match status" value="1"/>
</dbReference>
<sequence>MEDDQEGSGCESAATRQKHDSCCSETAPAKSRHIHQTHPNDGRHGDYDGAPSGPTARCGSPQLSLQPPARIRGHLTPVEEQPGMLVHSETTGGKEDRLKEMVSSDKDLAELLTDLQDHHWRIRKAEVEICLRQDGSDWLLGIGSYGTVFKGILNGSLPVAIKSIKDDSSAAKVGFIEEIVCLMNLRHTNVVQFFGAVIDDNHLLLITEFMPRGSLYDGIAHDAEGHLKWYKRGHVIALDIVRGLLYMHARDCLHKDMKSMNVLLSKEWQAKICDVGLCSMPNVKTNTDMAGSIDWTAPEVLENGSSAYTKAADVFSLGVVLW</sequence>
<comment type="similarity">
    <text evidence="7">Belongs to the protein kinase superfamily.</text>
</comment>
<dbReference type="InterPro" id="IPR000719">
    <property type="entry name" value="Prot_kinase_dom"/>
</dbReference>
<dbReference type="PROSITE" id="PS00107">
    <property type="entry name" value="PROTEIN_KINASE_ATP"/>
    <property type="match status" value="1"/>
</dbReference>
<evidence type="ECO:0000256" key="3">
    <source>
        <dbReference type="ARBA" id="ARBA00022741"/>
    </source>
</evidence>
<evidence type="ECO:0000313" key="10">
    <source>
        <dbReference type="EMBL" id="KAK9840681.1"/>
    </source>
</evidence>
<keyword evidence="2" id="KW-0808">Transferase</keyword>
<feature type="region of interest" description="Disordered" evidence="8">
    <location>
        <begin position="1"/>
        <end position="68"/>
    </location>
</feature>
<dbReference type="PANTHER" id="PTHR23257">
    <property type="entry name" value="SERINE-THREONINE PROTEIN KINASE"/>
    <property type="match status" value="1"/>
</dbReference>
<gene>
    <name evidence="10" type="ORF">WJX84_006316</name>
</gene>
<dbReference type="InterPro" id="IPR008271">
    <property type="entry name" value="Ser/Thr_kinase_AS"/>
</dbReference>
<keyword evidence="1 7" id="KW-0723">Serine/threonine-protein kinase</keyword>
<feature type="domain" description="Protein kinase" evidence="9">
    <location>
        <begin position="134"/>
        <end position="322"/>
    </location>
</feature>
<evidence type="ECO:0000256" key="5">
    <source>
        <dbReference type="ARBA" id="ARBA00022840"/>
    </source>
</evidence>
<evidence type="ECO:0000256" key="1">
    <source>
        <dbReference type="ARBA" id="ARBA00022527"/>
    </source>
</evidence>
<keyword evidence="4" id="KW-0418">Kinase</keyword>
<dbReference type="PROSITE" id="PS50011">
    <property type="entry name" value="PROTEIN_KINASE_DOM"/>
    <property type="match status" value="1"/>
</dbReference>
<dbReference type="InterPro" id="IPR017441">
    <property type="entry name" value="Protein_kinase_ATP_BS"/>
</dbReference>
<evidence type="ECO:0000256" key="7">
    <source>
        <dbReference type="RuleBase" id="RU000304"/>
    </source>
</evidence>
<dbReference type="SUPFAM" id="SSF56112">
    <property type="entry name" value="Protein kinase-like (PK-like)"/>
    <property type="match status" value="1"/>
</dbReference>
<evidence type="ECO:0000256" key="4">
    <source>
        <dbReference type="ARBA" id="ARBA00022777"/>
    </source>
</evidence>
<evidence type="ECO:0000313" key="11">
    <source>
        <dbReference type="Proteomes" id="UP001485043"/>
    </source>
</evidence>
<accession>A0AAW1S4R2</accession>
<proteinExistence type="inferred from homology"/>
<dbReference type="Gene3D" id="1.10.510.10">
    <property type="entry name" value="Transferase(Phosphotransferase) domain 1"/>
    <property type="match status" value="1"/>
</dbReference>
<dbReference type="EMBL" id="JALJOV010001812">
    <property type="protein sequence ID" value="KAK9840681.1"/>
    <property type="molecule type" value="Genomic_DNA"/>
</dbReference>
<keyword evidence="11" id="KW-1185">Reference proteome</keyword>
<feature type="binding site" evidence="6">
    <location>
        <position position="172"/>
    </location>
    <ligand>
        <name>ATP</name>
        <dbReference type="ChEBI" id="CHEBI:30616"/>
    </ligand>
</feature>
<dbReference type="Proteomes" id="UP001485043">
    <property type="component" value="Unassembled WGS sequence"/>
</dbReference>
<keyword evidence="3 6" id="KW-0547">Nucleotide-binding</keyword>
<evidence type="ECO:0000256" key="6">
    <source>
        <dbReference type="PROSITE-ProRule" id="PRU10141"/>
    </source>
</evidence>
<dbReference type="AlphaFoldDB" id="A0AAW1S4R2"/>
<feature type="compositionally biased region" description="Basic and acidic residues" evidence="8">
    <location>
        <begin position="38"/>
        <end position="47"/>
    </location>
</feature>
<dbReference type="GO" id="GO:0005524">
    <property type="term" value="F:ATP binding"/>
    <property type="evidence" value="ECO:0007669"/>
    <property type="project" value="UniProtKB-UniRule"/>
</dbReference>
<keyword evidence="5 6" id="KW-0067">ATP-binding</keyword>
<dbReference type="GO" id="GO:0004674">
    <property type="term" value="F:protein serine/threonine kinase activity"/>
    <property type="evidence" value="ECO:0007669"/>
    <property type="project" value="UniProtKB-KW"/>
</dbReference>
<dbReference type="InterPro" id="IPR011009">
    <property type="entry name" value="Kinase-like_dom_sf"/>
</dbReference>
<dbReference type="Pfam" id="PF07714">
    <property type="entry name" value="PK_Tyr_Ser-Thr"/>
    <property type="match status" value="1"/>
</dbReference>
<evidence type="ECO:0000259" key="9">
    <source>
        <dbReference type="PROSITE" id="PS50011"/>
    </source>
</evidence>
<name>A0AAW1S4R2_9CHLO</name>
<dbReference type="PROSITE" id="PS00108">
    <property type="entry name" value="PROTEIN_KINASE_ST"/>
    <property type="match status" value="1"/>
</dbReference>
<dbReference type="InterPro" id="IPR050167">
    <property type="entry name" value="Ser_Thr_protein_kinase"/>
</dbReference>
<organism evidence="10 11">
    <name type="scientific">Apatococcus fuscideae</name>
    <dbReference type="NCBI Taxonomy" id="2026836"/>
    <lineage>
        <taxon>Eukaryota</taxon>
        <taxon>Viridiplantae</taxon>
        <taxon>Chlorophyta</taxon>
        <taxon>core chlorophytes</taxon>
        <taxon>Trebouxiophyceae</taxon>
        <taxon>Chlorellales</taxon>
        <taxon>Chlorellaceae</taxon>
        <taxon>Apatococcus</taxon>
    </lineage>
</organism>